<proteinExistence type="predicted"/>
<dbReference type="AlphaFoldDB" id="A0A4Q2IYE4"/>
<comment type="caution">
    <text evidence="2">The sequence shown here is derived from an EMBL/GenBank/DDBJ whole genome shotgun (WGS) entry which is preliminary data.</text>
</comment>
<dbReference type="Gene3D" id="3.40.50.300">
    <property type="entry name" value="P-loop containing nucleotide triphosphate hydrolases"/>
    <property type="match status" value="1"/>
</dbReference>
<dbReference type="InterPro" id="IPR027417">
    <property type="entry name" value="P-loop_NTPase"/>
</dbReference>
<sequence>MTEPDFHQLYALAGSTFTPGTPVNDRDLFAGRLDQLSKVSDAVMQLGYHAVLFGDRGVGKTSLSNVISAMKMGGRDLATCKVTCDASDTFSSLWKKAFQDLSVITVQPAFGFGQKDSVGTISLESNISENASPNDVRVVLKSISEVTDVLIIFDEFDRITAKAVTGLMADTIKALSDSAIRSTILIVGVAESVDSLIENHASVERALVQVALPRMSKGEIGQIIDKGLDRLGMKVGKKPREELVTLSQGLPYITHLLGLHVARAALLDARLEIAENDLGDGIKTALDQWQQSIKSAHYKAVLSSQPGNIFQQVLLACAMAETDDFGYFTATSVKAPLRSITGKDYDIPSFSNHLKEFSEVKRGKIIERVGQTRRFRYRFVSPLMKPYVVMKGFSDGLLNRESLTAS</sequence>
<evidence type="ECO:0000313" key="3">
    <source>
        <dbReference type="Proteomes" id="UP000292347"/>
    </source>
</evidence>
<evidence type="ECO:0000259" key="1">
    <source>
        <dbReference type="Pfam" id="PF20703"/>
    </source>
</evidence>
<dbReference type="SUPFAM" id="SSF52540">
    <property type="entry name" value="P-loop containing nucleoside triphosphate hydrolases"/>
    <property type="match status" value="1"/>
</dbReference>
<reference evidence="2 3" key="1">
    <citation type="submission" date="2019-01" db="EMBL/GenBank/DDBJ databases">
        <title>Sphingomonas mucosissima sp. nov. and Sphingomonas desiccabilis sp. nov., from biological soil crusts in the Colorado Plateau, USA.</title>
        <authorList>
            <person name="Zhu D."/>
        </authorList>
    </citation>
    <scope>NUCLEOTIDE SEQUENCE [LARGE SCALE GENOMIC DNA]</scope>
    <source>
        <strain evidence="2 3">CP1D</strain>
    </source>
</reference>
<organism evidence="2 3">
    <name type="scientific">Sphingomonas desiccabilis</name>
    <dbReference type="NCBI Taxonomy" id="429134"/>
    <lineage>
        <taxon>Bacteria</taxon>
        <taxon>Pseudomonadati</taxon>
        <taxon>Pseudomonadota</taxon>
        <taxon>Alphaproteobacteria</taxon>
        <taxon>Sphingomonadales</taxon>
        <taxon>Sphingomonadaceae</taxon>
        <taxon>Sphingomonas</taxon>
    </lineage>
</organism>
<gene>
    <name evidence="2" type="ORF">EO081_00655</name>
</gene>
<keyword evidence="3" id="KW-1185">Reference proteome</keyword>
<name>A0A4Q2IYE4_9SPHN</name>
<accession>A0A4Q2IYE4</accession>
<dbReference type="PANTHER" id="PTHR34301:SF8">
    <property type="entry name" value="ATPASE DOMAIN-CONTAINING PROTEIN"/>
    <property type="match status" value="1"/>
</dbReference>
<dbReference type="PANTHER" id="PTHR34301">
    <property type="entry name" value="DNA-BINDING PROTEIN-RELATED"/>
    <property type="match status" value="1"/>
</dbReference>
<protein>
    <submittedName>
        <fullName evidence="2">AAA family ATPase</fullName>
    </submittedName>
</protein>
<evidence type="ECO:0000313" key="2">
    <source>
        <dbReference type="EMBL" id="RXZ34254.1"/>
    </source>
</evidence>
<dbReference type="OrthoDB" id="7209686at2"/>
<feature type="domain" description="Novel STAND NTPase 1" evidence="1">
    <location>
        <begin position="24"/>
        <end position="315"/>
    </location>
</feature>
<dbReference type="RefSeq" id="WP_129340052.1">
    <property type="nucleotide sequence ID" value="NZ_JACIDD010000001.1"/>
</dbReference>
<dbReference type="Proteomes" id="UP000292347">
    <property type="component" value="Unassembled WGS sequence"/>
</dbReference>
<dbReference type="Pfam" id="PF20703">
    <property type="entry name" value="nSTAND1"/>
    <property type="match status" value="1"/>
</dbReference>
<dbReference type="EMBL" id="SDPT01000001">
    <property type="protein sequence ID" value="RXZ34254.1"/>
    <property type="molecule type" value="Genomic_DNA"/>
</dbReference>
<dbReference type="InterPro" id="IPR049052">
    <property type="entry name" value="nSTAND1"/>
</dbReference>